<dbReference type="InterPro" id="IPR015943">
    <property type="entry name" value="WD40/YVTN_repeat-like_dom_sf"/>
</dbReference>
<comment type="caution">
    <text evidence="1">The sequence shown here is derived from an EMBL/GenBank/DDBJ whole genome shotgun (WGS) entry which is preliminary data.</text>
</comment>
<accession>A0A328KKQ4</accession>
<dbReference type="SUPFAM" id="SSF63825">
    <property type="entry name" value="YWTD domain"/>
    <property type="match status" value="1"/>
</dbReference>
<protein>
    <submittedName>
        <fullName evidence="1">Uncharacterized protein</fullName>
    </submittedName>
</protein>
<dbReference type="Proteomes" id="UP000249099">
    <property type="component" value="Unassembled WGS sequence"/>
</dbReference>
<name>A0A328KKQ4_9LACT</name>
<gene>
    <name evidence="1" type="ORF">B8A44_05820</name>
</gene>
<evidence type="ECO:0000313" key="2">
    <source>
        <dbReference type="Proteomes" id="UP000249099"/>
    </source>
</evidence>
<reference evidence="1 2" key="1">
    <citation type="submission" date="2017-03" db="EMBL/GenBank/DDBJ databases">
        <title>wgs assembly of Dolosigranulum pigrum KPL CDC strains.</title>
        <authorList>
            <person name="Brugger S.D."/>
            <person name="Pettigrew M."/>
            <person name="Kong Y."/>
            <person name="Lemon K.P."/>
        </authorList>
    </citation>
    <scope>NUCLEOTIDE SEQUENCE [LARGE SCALE GENOMIC DNA]</scope>
    <source>
        <strain evidence="1 2">KPL1931_CDC4294-98</strain>
    </source>
</reference>
<dbReference type="RefSeq" id="WP_112790171.1">
    <property type="nucleotide sequence ID" value="NZ_CP040417.1"/>
</dbReference>
<proteinExistence type="predicted"/>
<dbReference type="AlphaFoldDB" id="A0A328KKQ4"/>
<dbReference type="EMBL" id="NAQV01000016">
    <property type="protein sequence ID" value="RAN63376.1"/>
    <property type="molecule type" value="Genomic_DNA"/>
</dbReference>
<sequence>MKKKIIYFGALLTISLSGCSIINGSKSEELEEGSFHEIAENSTYMSTEMSLQDLSLESVGGGVVIDNELYLSDEEAGKINVYNEFYELIDEIEQDSILSPTLLAGEGKSLYIIDIGLKSILHVDKQTHEIVETIPFPVEIHEPEFLSLVVKDTALFLTYDSNQEKTAHIFKIDLESKQVSEIGELFSGSIHEDEFGELYALELGEHYKDNDSEGFESGENSLYKVIDNKLVEEVELPYKLTALDFLLKDNYIITYTYFRHSVVRLDKQGNLIDSLATFDPDYVDYSPVLLEYNHDILVLGRQYDQIFKLSK</sequence>
<dbReference type="Gene3D" id="2.130.10.10">
    <property type="entry name" value="YVTN repeat-like/Quinoprotein amine dehydrogenase"/>
    <property type="match status" value="1"/>
</dbReference>
<organism evidence="1 2">
    <name type="scientific">Dolosigranulum pigrum</name>
    <dbReference type="NCBI Taxonomy" id="29394"/>
    <lineage>
        <taxon>Bacteria</taxon>
        <taxon>Bacillati</taxon>
        <taxon>Bacillota</taxon>
        <taxon>Bacilli</taxon>
        <taxon>Lactobacillales</taxon>
        <taxon>Carnobacteriaceae</taxon>
        <taxon>Dolosigranulum</taxon>
    </lineage>
</organism>
<evidence type="ECO:0000313" key="1">
    <source>
        <dbReference type="EMBL" id="RAN63376.1"/>
    </source>
</evidence>
<dbReference type="PROSITE" id="PS51257">
    <property type="entry name" value="PROKAR_LIPOPROTEIN"/>
    <property type="match status" value="1"/>
</dbReference>